<evidence type="ECO:0000313" key="2">
    <source>
        <dbReference type="Proteomes" id="UP000276133"/>
    </source>
</evidence>
<accession>A0A3M7SPW9</accession>
<organism evidence="1 2">
    <name type="scientific">Brachionus plicatilis</name>
    <name type="common">Marine rotifer</name>
    <name type="synonym">Brachionus muelleri</name>
    <dbReference type="NCBI Taxonomy" id="10195"/>
    <lineage>
        <taxon>Eukaryota</taxon>
        <taxon>Metazoa</taxon>
        <taxon>Spiralia</taxon>
        <taxon>Gnathifera</taxon>
        <taxon>Rotifera</taxon>
        <taxon>Eurotatoria</taxon>
        <taxon>Monogononta</taxon>
        <taxon>Pseudotrocha</taxon>
        <taxon>Ploima</taxon>
        <taxon>Brachionidae</taxon>
        <taxon>Brachionus</taxon>
    </lineage>
</organism>
<reference evidence="1 2" key="1">
    <citation type="journal article" date="2018" name="Sci. Rep.">
        <title>Genomic signatures of local adaptation to the degree of environmental predictability in rotifers.</title>
        <authorList>
            <person name="Franch-Gras L."/>
            <person name="Hahn C."/>
            <person name="Garcia-Roger E.M."/>
            <person name="Carmona M.J."/>
            <person name="Serra M."/>
            <person name="Gomez A."/>
        </authorList>
    </citation>
    <scope>NUCLEOTIDE SEQUENCE [LARGE SCALE GENOMIC DNA]</scope>
    <source>
        <strain evidence="1">HYR1</strain>
    </source>
</reference>
<dbReference type="Proteomes" id="UP000276133">
    <property type="component" value="Unassembled WGS sequence"/>
</dbReference>
<keyword evidence="2" id="KW-1185">Reference proteome</keyword>
<sequence>MEKNISFSHCLNELKLNFVSCEIPGLKGYAGLNSIFFSKYEFINENDHSAFDILKLEFTRFFAHEVCHVIIRQVLRDINVSTPKLERSNKLNIFEAGIYSEETFFCKRIDWIASFSSNEFMFMEIV</sequence>
<name>A0A3M7SPW9_BRAPC</name>
<evidence type="ECO:0000313" key="1">
    <source>
        <dbReference type="EMBL" id="RNA37863.1"/>
    </source>
</evidence>
<gene>
    <name evidence="1" type="ORF">BpHYR1_023111</name>
</gene>
<proteinExistence type="predicted"/>
<dbReference type="AlphaFoldDB" id="A0A3M7SPW9"/>
<comment type="caution">
    <text evidence="1">The sequence shown here is derived from an EMBL/GenBank/DDBJ whole genome shotgun (WGS) entry which is preliminary data.</text>
</comment>
<dbReference type="EMBL" id="REGN01000966">
    <property type="protein sequence ID" value="RNA37863.1"/>
    <property type="molecule type" value="Genomic_DNA"/>
</dbReference>
<protein>
    <submittedName>
        <fullName evidence="1">Uncharacterized protein</fullName>
    </submittedName>
</protein>
<dbReference type="OrthoDB" id="10009075at2759"/>